<accession>N6UD65</accession>
<organism evidence="1 2">
    <name type="scientific">Rhizobium freirei PRF 81</name>
    <dbReference type="NCBI Taxonomy" id="363754"/>
    <lineage>
        <taxon>Bacteria</taxon>
        <taxon>Pseudomonadati</taxon>
        <taxon>Pseudomonadota</taxon>
        <taxon>Alphaproteobacteria</taxon>
        <taxon>Hyphomicrobiales</taxon>
        <taxon>Rhizobiaceae</taxon>
        <taxon>Rhizobium/Agrobacterium group</taxon>
        <taxon>Rhizobium</taxon>
    </lineage>
</organism>
<dbReference type="PATRIC" id="fig|363754.4.peg.1895"/>
<reference evidence="1 2" key="1">
    <citation type="journal article" date="2012" name="BMC Genomics">
        <title>Genomic basis of broad host range and environmental adaptability of Rhizobium tropici CIAT 899 and Rhizobium sp. PRF 81 which are used in inoculants for common bean (Phaseolus vulgaris L.).</title>
        <authorList>
            <person name="Ormeno-Orrillo E."/>
            <person name="Menna P."/>
            <person name="Almeida L.G."/>
            <person name="Ollero F.J."/>
            <person name="Nicolas M.F."/>
            <person name="Pains Rodrigues E."/>
            <person name="Shigueyoshi Nakatani A."/>
            <person name="Silva Batista J.S."/>
            <person name="Oliveira Chueire L.M."/>
            <person name="Souza R.C."/>
            <person name="Ribeiro Vasconcelos A.T."/>
            <person name="Megias M."/>
            <person name="Hungria M."/>
            <person name="Martinez-Romero E."/>
        </authorList>
    </citation>
    <scope>NUCLEOTIDE SEQUENCE [LARGE SCALE GENOMIC DNA]</scope>
    <source>
        <strain evidence="1 2">PRF 81</strain>
    </source>
</reference>
<evidence type="ECO:0000313" key="2">
    <source>
        <dbReference type="Proteomes" id="UP000012429"/>
    </source>
</evidence>
<sequence length="366" mass="41232">MQGNVEESAGLRWLAPKEYSPLLSLMLKVNRAEHETNNCSCGLIMPRPRMGQSRFHYQLKIVIFRMVFTANELVRNEDFLSAILQSAHELMAIYSENPRIASIMAAQQRWLMAHAGFSLSLGYPGEPTPGLYSSRFIDFAVKHGIASRNTAAAFLKEMLAYKFIQPVEHSPDRRITLLEPTPFTRDYMMRWIHTHLIVLDTLDGGSRMATIALDPEATWRMHPIIAKRIMDSAVLRNPGMTYSLFNWATSGSVVMDYLISRITSIDFSADKVLIGRVSMKVMQDQFMISRTHLKRLFKRATEFGSVGWVGAPGKSSFWLSHTFVSEYWKYQAEKYAIIDAVSYIVLSASEGSNARSGAAALGLITG</sequence>
<dbReference type="EMBL" id="AQHN01000054">
    <property type="protein sequence ID" value="ENN88108.1"/>
    <property type="molecule type" value="Genomic_DNA"/>
</dbReference>
<proteinExistence type="predicted"/>
<dbReference type="AlphaFoldDB" id="N6UD65"/>
<name>N6UD65_9HYPH</name>
<keyword evidence="2" id="KW-1185">Reference proteome</keyword>
<gene>
    <name evidence="1" type="ORF">RHSP_38934</name>
</gene>
<dbReference type="Proteomes" id="UP000012429">
    <property type="component" value="Unassembled WGS sequence"/>
</dbReference>
<comment type="caution">
    <text evidence="1">The sequence shown here is derived from an EMBL/GenBank/DDBJ whole genome shotgun (WGS) entry which is preliminary data.</text>
</comment>
<protein>
    <submittedName>
        <fullName evidence="1">Uncharacterized protein</fullName>
    </submittedName>
</protein>
<evidence type="ECO:0000313" key="1">
    <source>
        <dbReference type="EMBL" id="ENN88108.1"/>
    </source>
</evidence>